<dbReference type="InterPro" id="IPR003156">
    <property type="entry name" value="DHHA1_dom"/>
</dbReference>
<proteinExistence type="predicted"/>
<dbReference type="SUPFAM" id="SSF64182">
    <property type="entry name" value="DHH phosphoesterases"/>
    <property type="match status" value="1"/>
</dbReference>
<dbReference type="AlphaFoldDB" id="A0A9X5H5Y1"/>
<evidence type="ECO:0000256" key="1">
    <source>
        <dbReference type="SAM" id="Phobius"/>
    </source>
</evidence>
<dbReference type="Proteomes" id="UP000474104">
    <property type="component" value="Unassembled WGS sequence"/>
</dbReference>
<protein>
    <recommendedName>
        <fullName evidence="2">DHHA1 domain-containing protein</fullName>
    </recommendedName>
</protein>
<feature type="transmembrane region" description="Helical" evidence="1">
    <location>
        <begin position="30"/>
        <end position="51"/>
    </location>
</feature>
<gene>
    <name evidence="3" type="ORF">FMM80_07595</name>
</gene>
<accession>A0A9X5H5Y1</accession>
<evidence type="ECO:0000259" key="2">
    <source>
        <dbReference type="Pfam" id="PF02272"/>
    </source>
</evidence>
<dbReference type="Gene3D" id="3.10.310.30">
    <property type="match status" value="1"/>
</dbReference>
<keyword evidence="1" id="KW-1133">Transmembrane helix</keyword>
<reference evidence="3 4" key="1">
    <citation type="submission" date="2019-07" db="EMBL/GenBank/DDBJ databases">
        <title>Draft genome sequences of 15 bacterial species constituting the stable defined intestinal microbiota of the GM15 gnotobiotic mouse model.</title>
        <authorList>
            <person name="Elie C."/>
            <person name="Mathieu A."/>
            <person name="Saliou A."/>
            <person name="Darnaud M."/>
            <person name="Leulier F."/>
            <person name="Tamellini A."/>
        </authorList>
    </citation>
    <scope>NUCLEOTIDE SEQUENCE [LARGE SCALE GENOMIC DNA]</scope>
    <source>
        <strain evidence="4">ASF 502</strain>
    </source>
</reference>
<keyword evidence="1" id="KW-0472">Membrane</keyword>
<sequence>MFPECSGPSHYRTVMLSLTLKARKGRKRSILLWSCVVAFAFLAGILSRFAVSQAGGLIMEAAFGIEEMWKVQMCMTVGELMIASDAMYHHFFDIEKKFAVISALRCDQAVLGIIDDFVIQVDIVLVCFAYTSVNGGYQISVRSCDDQISAGKLAAFVCEGIGSGGGHAKKAGGRISEKLLEEKYGKIDLFDFICEKMNMLIPG</sequence>
<evidence type="ECO:0000313" key="3">
    <source>
        <dbReference type="EMBL" id="NDO68558.1"/>
    </source>
</evidence>
<organism evidence="3 4">
    <name type="scientific">Schaedlerella arabinosiphila</name>
    <dbReference type="NCBI Taxonomy" id="2044587"/>
    <lineage>
        <taxon>Bacteria</taxon>
        <taxon>Bacillati</taxon>
        <taxon>Bacillota</taxon>
        <taxon>Clostridia</taxon>
        <taxon>Lachnospirales</taxon>
        <taxon>Lachnospiraceae</taxon>
        <taxon>Schaedlerella</taxon>
    </lineage>
</organism>
<evidence type="ECO:0000313" key="4">
    <source>
        <dbReference type="Proteomes" id="UP000474104"/>
    </source>
</evidence>
<feature type="domain" description="DHHA1" evidence="2">
    <location>
        <begin position="100"/>
        <end position="181"/>
    </location>
</feature>
<dbReference type="OrthoDB" id="5896813at2"/>
<comment type="caution">
    <text evidence="3">The sequence shown here is derived from an EMBL/GenBank/DDBJ whole genome shotgun (WGS) entry which is preliminary data.</text>
</comment>
<dbReference type="GO" id="GO:0003676">
    <property type="term" value="F:nucleic acid binding"/>
    <property type="evidence" value="ECO:0007669"/>
    <property type="project" value="InterPro"/>
</dbReference>
<dbReference type="RefSeq" id="WP_004071535.1">
    <property type="nucleotide sequence ID" value="NZ_VIRB01000048.1"/>
</dbReference>
<dbReference type="EMBL" id="VIRB01000048">
    <property type="protein sequence ID" value="NDO68558.1"/>
    <property type="molecule type" value="Genomic_DNA"/>
</dbReference>
<name>A0A9X5H5Y1_9FIRM</name>
<dbReference type="InterPro" id="IPR038763">
    <property type="entry name" value="DHH_sf"/>
</dbReference>
<keyword evidence="1" id="KW-0812">Transmembrane</keyword>
<dbReference type="Pfam" id="PF02272">
    <property type="entry name" value="DHHA1"/>
    <property type="match status" value="1"/>
</dbReference>